<dbReference type="EMBL" id="CP065682">
    <property type="protein sequence ID" value="QPS35627.1"/>
    <property type="molecule type" value="Genomic_DNA"/>
</dbReference>
<accession>A0A7T2TKW0</accession>
<dbReference type="GO" id="GO:0043565">
    <property type="term" value="F:sequence-specific DNA binding"/>
    <property type="evidence" value="ECO:0007669"/>
    <property type="project" value="InterPro"/>
</dbReference>
<sequence length="310" mass="35168">MNASKRPPADAAFEFSPILARTRARHRPIAPVAYDCIKLIIVRDGSAFMYSEFGERAVNVGDVVLLGTNVLCGIDPDPQITASTIYIDPEYALDQLYWQYASVIQNRLDAKDFADTVYTDPAQILRLGEDRVGLLMPWVDELVKLSMDPHGFNRRAPRMQALWFSVLDIVAPFVRFSPVRTSPLQRASTRPTEPRHRKFSPLRAEARQAAEMMKDQLDRQWRLADLAAATHLSPSRFSEVFTDAFGKTPHACLTMLRIEKMARLLRDTDAPIDQILRQVGWSSRGHAARVFRQAIGMSPSRYRAMRRADP</sequence>
<dbReference type="Gene3D" id="1.10.10.60">
    <property type="entry name" value="Homeodomain-like"/>
    <property type="match status" value="2"/>
</dbReference>
<reference evidence="5 6" key="1">
    <citation type="submission" date="2020-12" db="EMBL/GenBank/DDBJ databases">
        <title>FDA dAtabase for Regulatory Grade micrObial Sequences (FDA-ARGOS): Supporting development and validation of Infectious Disease Dx tests.</title>
        <authorList>
            <person name="Sproer C."/>
            <person name="Gronow S."/>
            <person name="Severitt S."/>
            <person name="Schroder I."/>
            <person name="Tallon L."/>
            <person name="Sadzewicz L."/>
            <person name="Zhao X."/>
            <person name="Boylan J."/>
            <person name="Ott S."/>
            <person name="Bowen H."/>
            <person name="Vavikolanu K."/>
            <person name="Mehta A."/>
            <person name="Aluvathingal J."/>
            <person name="Nadendla S."/>
            <person name="Lowell S."/>
            <person name="Myers T."/>
            <person name="Yan Y."/>
            <person name="Sichtig H."/>
        </authorList>
    </citation>
    <scope>NUCLEOTIDE SEQUENCE [LARGE SCALE GENOMIC DNA]</scope>
    <source>
        <strain evidence="5 6">FDAARGOS_902</strain>
    </source>
</reference>
<dbReference type="PANTHER" id="PTHR46796:SF13">
    <property type="entry name" value="HTH-TYPE TRANSCRIPTIONAL ACTIVATOR RHAS"/>
    <property type="match status" value="1"/>
</dbReference>
<evidence type="ECO:0000256" key="1">
    <source>
        <dbReference type="ARBA" id="ARBA00023015"/>
    </source>
</evidence>
<dbReference type="AlphaFoldDB" id="A0A7T2TKW0"/>
<dbReference type="KEGG" id="bcau:I6G59_16830"/>
<dbReference type="Pfam" id="PF12833">
    <property type="entry name" value="HTH_18"/>
    <property type="match status" value="1"/>
</dbReference>
<organism evidence="5 6">
    <name type="scientific">Brevibacterium casei</name>
    <dbReference type="NCBI Taxonomy" id="33889"/>
    <lineage>
        <taxon>Bacteria</taxon>
        <taxon>Bacillati</taxon>
        <taxon>Actinomycetota</taxon>
        <taxon>Actinomycetes</taxon>
        <taxon>Micrococcales</taxon>
        <taxon>Brevibacteriaceae</taxon>
        <taxon>Brevibacterium</taxon>
    </lineage>
</organism>
<evidence type="ECO:0000313" key="6">
    <source>
        <dbReference type="Proteomes" id="UP000594979"/>
    </source>
</evidence>
<keyword evidence="3" id="KW-0804">Transcription</keyword>
<feature type="domain" description="HTH araC/xylS-type" evidence="4">
    <location>
        <begin position="207"/>
        <end position="305"/>
    </location>
</feature>
<dbReference type="InterPro" id="IPR050204">
    <property type="entry name" value="AraC_XylS_family_regulators"/>
</dbReference>
<keyword evidence="1" id="KW-0805">Transcription regulation</keyword>
<name>A0A7T2TKW0_9MICO</name>
<evidence type="ECO:0000256" key="3">
    <source>
        <dbReference type="ARBA" id="ARBA00023163"/>
    </source>
</evidence>
<dbReference type="Proteomes" id="UP000594979">
    <property type="component" value="Chromosome"/>
</dbReference>
<evidence type="ECO:0000259" key="4">
    <source>
        <dbReference type="PROSITE" id="PS01124"/>
    </source>
</evidence>
<proteinExistence type="predicted"/>
<evidence type="ECO:0000313" key="5">
    <source>
        <dbReference type="EMBL" id="QPS35627.1"/>
    </source>
</evidence>
<dbReference type="SUPFAM" id="SSF46689">
    <property type="entry name" value="Homeodomain-like"/>
    <property type="match status" value="2"/>
</dbReference>
<dbReference type="PROSITE" id="PS01124">
    <property type="entry name" value="HTH_ARAC_FAMILY_2"/>
    <property type="match status" value="1"/>
</dbReference>
<evidence type="ECO:0000256" key="2">
    <source>
        <dbReference type="ARBA" id="ARBA00023125"/>
    </source>
</evidence>
<dbReference type="InterPro" id="IPR018060">
    <property type="entry name" value="HTH_AraC"/>
</dbReference>
<dbReference type="PANTHER" id="PTHR46796">
    <property type="entry name" value="HTH-TYPE TRANSCRIPTIONAL ACTIVATOR RHAS-RELATED"/>
    <property type="match status" value="1"/>
</dbReference>
<dbReference type="InterPro" id="IPR009057">
    <property type="entry name" value="Homeodomain-like_sf"/>
</dbReference>
<protein>
    <submittedName>
        <fullName evidence="5">Helix-turn-helix transcriptional regulator</fullName>
    </submittedName>
</protein>
<dbReference type="SMART" id="SM00342">
    <property type="entry name" value="HTH_ARAC"/>
    <property type="match status" value="1"/>
</dbReference>
<dbReference type="GO" id="GO:0003700">
    <property type="term" value="F:DNA-binding transcription factor activity"/>
    <property type="evidence" value="ECO:0007669"/>
    <property type="project" value="InterPro"/>
</dbReference>
<gene>
    <name evidence="5" type="ORF">I6G59_16830</name>
</gene>
<keyword evidence="2" id="KW-0238">DNA-binding</keyword>